<dbReference type="Gene3D" id="2.40.50.1020">
    <property type="entry name" value="LytTr DNA-binding domain"/>
    <property type="match status" value="1"/>
</dbReference>
<evidence type="ECO:0000259" key="3">
    <source>
        <dbReference type="PROSITE" id="PS50930"/>
    </source>
</evidence>
<feature type="modified residue" description="4-aspartylphosphate" evidence="1">
    <location>
        <position position="58"/>
    </location>
</feature>
<dbReference type="Pfam" id="PF00072">
    <property type="entry name" value="Response_reg"/>
    <property type="match status" value="1"/>
</dbReference>
<gene>
    <name evidence="4" type="ORF">SAMN03080594_102454</name>
</gene>
<reference evidence="5" key="1">
    <citation type="submission" date="2016-11" db="EMBL/GenBank/DDBJ databases">
        <authorList>
            <person name="Varghese N."/>
            <person name="Submissions S."/>
        </authorList>
    </citation>
    <scope>NUCLEOTIDE SEQUENCE [LARGE SCALE GENOMIC DNA]</scope>
    <source>
        <strain evidence="5">DSM 17539</strain>
    </source>
</reference>
<evidence type="ECO:0000313" key="4">
    <source>
        <dbReference type="EMBL" id="SHF05454.1"/>
    </source>
</evidence>
<organism evidence="4 5">
    <name type="scientific">Arenibacter palladensis</name>
    <dbReference type="NCBI Taxonomy" id="237373"/>
    <lineage>
        <taxon>Bacteria</taxon>
        <taxon>Pseudomonadati</taxon>
        <taxon>Bacteroidota</taxon>
        <taxon>Flavobacteriia</taxon>
        <taxon>Flavobacteriales</taxon>
        <taxon>Flavobacteriaceae</taxon>
        <taxon>Arenibacter</taxon>
    </lineage>
</organism>
<name>A0A1M4YHY7_9FLAO</name>
<dbReference type="Proteomes" id="UP000184406">
    <property type="component" value="Unassembled WGS sequence"/>
</dbReference>
<dbReference type="InterPro" id="IPR007492">
    <property type="entry name" value="LytTR_DNA-bd_dom"/>
</dbReference>
<keyword evidence="1" id="KW-0597">Phosphoprotein</keyword>
<dbReference type="InterPro" id="IPR046947">
    <property type="entry name" value="LytR-like"/>
</dbReference>
<dbReference type="PANTHER" id="PTHR37299:SF1">
    <property type="entry name" value="STAGE 0 SPORULATION PROTEIN A HOMOLOG"/>
    <property type="match status" value="1"/>
</dbReference>
<proteinExistence type="predicted"/>
<dbReference type="OrthoDB" id="2168082at2"/>
<keyword evidence="4" id="KW-0238">DNA-binding</keyword>
<dbReference type="RefSeq" id="WP_072861281.1">
    <property type="nucleotide sequence ID" value="NZ_FQUX01000002.1"/>
</dbReference>
<keyword evidence="5" id="KW-1185">Reference proteome</keyword>
<protein>
    <submittedName>
        <fullName evidence="4">DNA-binding response regulator, LytR/AlgR family</fullName>
    </submittedName>
</protein>
<feature type="domain" description="HTH LytTR-type" evidence="3">
    <location>
        <begin position="147"/>
        <end position="202"/>
    </location>
</feature>
<evidence type="ECO:0000313" key="5">
    <source>
        <dbReference type="Proteomes" id="UP000184406"/>
    </source>
</evidence>
<feature type="domain" description="Response regulatory" evidence="2">
    <location>
        <begin position="7"/>
        <end position="118"/>
    </location>
</feature>
<dbReference type="PANTHER" id="PTHR37299">
    <property type="entry name" value="TRANSCRIPTIONAL REGULATOR-RELATED"/>
    <property type="match status" value="1"/>
</dbReference>
<dbReference type="SMART" id="SM00448">
    <property type="entry name" value="REC"/>
    <property type="match status" value="1"/>
</dbReference>
<dbReference type="AlphaFoldDB" id="A0A1M4YHY7"/>
<dbReference type="GO" id="GO:0000156">
    <property type="term" value="F:phosphorelay response regulator activity"/>
    <property type="evidence" value="ECO:0007669"/>
    <property type="project" value="InterPro"/>
</dbReference>
<dbReference type="PROSITE" id="PS50110">
    <property type="entry name" value="RESPONSE_REGULATORY"/>
    <property type="match status" value="1"/>
</dbReference>
<accession>A0A1M4YHY7</accession>
<dbReference type="GO" id="GO:0003677">
    <property type="term" value="F:DNA binding"/>
    <property type="evidence" value="ECO:0007669"/>
    <property type="project" value="UniProtKB-KW"/>
</dbReference>
<dbReference type="EMBL" id="FQUX01000002">
    <property type="protein sequence ID" value="SHF05454.1"/>
    <property type="molecule type" value="Genomic_DNA"/>
</dbReference>
<dbReference type="InterPro" id="IPR001789">
    <property type="entry name" value="Sig_transdc_resp-reg_receiver"/>
</dbReference>
<evidence type="ECO:0000256" key="1">
    <source>
        <dbReference type="PROSITE-ProRule" id="PRU00169"/>
    </source>
</evidence>
<sequence length="234" mass="27064">MKKTKLKCILIDDSTVQRRAVAKIIKEHSKLDLINEYDNGVDAKNDIGSNIVDLIFLDIEMPGFNGFEFLESLEHKPQVILISGNPNYAMKAFDYDVTDYLQKPVDKTRFDVSIRKAINKYELENAEEIELEYIYVNSNLKKTKLFLNEILWIEAYGDYVKIISTDKKTLILSTMKAFAKQLPKDKFLRIHKSYTVNLEKIENFNGSTVEINEQVIPLSRHKKEALIKALVVIE</sequence>
<dbReference type="SUPFAM" id="SSF52172">
    <property type="entry name" value="CheY-like"/>
    <property type="match status" value="1"/>
</dbReference>
<dbReference type="Pfam" id="PF04397">
    <property type="entry name" value="LytTR"/>
    <property type="match status" value="1"/>
</dbReference>
<evidence type="ECO:0000259" key="2">
    <source>
        <dbReference type="PROSITE" id="PS50110"/>
    </source>
</evidence>
<dbReference type="PROSITE" id="PS50930">
    <property type="entry name" value="HTH_LYTTR"/>
    <property type="match status" value="1"/>
</dbReference>
<dbReference type="Gene3D" id="3.40.50.2300">
    <property type="match status" value="1"/>
</dbReference>
<dbReference type="InterPro" id="IPR011006">
    <property type="entry name" value="CheY-like_superfamily"/>
</dbReference>
<dbReference type="SMART" id="SM00850">
    <property type="entry name" value="LytTR"/>
    <property type="match status" value="1"/>
</dbReference>